<keyword evidence="1" id="KW-0472">Membrane</keyword>
<dbReference type="Proteomes" id="UP000000641">
    <property type="component" value="Chromosome"/>
</dbReference>
<dbReference type="KEGG" id="tpe:Tpen_0920"/>
<name>A1RYP1_THEPD</name>
<evidence type="ECO:0000256" key="1">
    <source>
        <dbReference type="SAM" id="Phobius"/>
    </source>
</evidence>
<keyword evidence="1" id="KW-1133">Transmembrane helix</keyword>
<dbReference type="HOGENOM" id="CLU_1640060_0_0_2"/>
<dbReference type="EnsemblBacteria" id="ABL78321">
    <property type="protein sequence ID" value="ABL78321"/>
    <property type="gene ID" value="Tpen_0920"/>
</dbReference>
<reference evidence="3" key="1">
    <citation type="journal article" date="2008" name="J. Bacteriol.">
        <title>Genome sequence of Thermofilum pendens reveals an exceptional loss of biosynthetic pathways without genome reduction.</title>
        <authorList>
            <person name="Anderson I."/>
            <person name="Rodriguez J."/>
            <person name="Susanti D."/>
            <person name="Porat I."/>
            <person name="Reich C."/>
            <person name="Ulrich L.E."/>
            <person name="Elkins J.G."/>
            <person name="Mavromatis K."/>
            <person name="Lykidis A."/>
            <person name="Kim E."/>
            <person name="Thompson L.S."/>
            <person name="Nolan M."/>
            <person name="Land M."/>
            <person name="Copeland A."/>
            <person name="Lapidus A."/>
            <person name="Lucas S."/>
            <person name="Detter C."/>
            <person name="Zhulin I.B."/>
            <person name="Olsen G.J."/>
            <person name="Whitman W."/>
            <person name="Mukhopadhyay B."/>
            <person name="Bristow J."/>
            <person name="Kyrpides N."/>
        </authorList>
    </citation>
    <scope>NUCLEOTIDE SEQUENCE [LARGE SCALE GENOMIC DNA]</scope>
    <source>
        <strain evidence="3">DSM 2475 / Hrk 5</strain>
    </source>
</reference>
<dbReference type="STRING" id="368408.Tpen_0920"/>
<dbReference type="EMBL" id="CP000505">
    <property type="protein sequence ID" value="ABL78321.1"/>
    <property type="molecule type" value="Genomic_DNA"/>
</dbReference>
<dbReference type="OrthoDB" id="377410at2157"/>
<dbReference type="AlphaFoldDB" id="A1RYP1"/>
<feature type="transmembrane region" description="Helical" evidence="1">
    <location>
        <begin position="6"/>
        <end position="24"/>
    </location>
</feature>
<evidence type="ECO:0000313" key="2">
    <source>
        <dbReference type="EMBL" id="ABL78321.1"/>
    </source>
</evidence>
<proteinExistence type="predicted"/>
<protein>
    <recommendedName>
        <fullName evidence="4">Flagellin</fullName>
    </recommendedName>
</protein>
<evidence type="ECO:0000313" key="3">
    <source>
        <dbReference type="Proteomes" id="UP000000641"/>
    </source>
</evidence>
<keyword evidence="1" id="KW-0812">Transmembrane</keyword>
<evidence type="ECO:0008006" key="4">
    <source>
        <dbReference type="Google" id="ProtNLM"/>
    </source>
</evidence>
<dbReference type="eggNOG" id="arCOG03926">
    <property type="taxonomic scope" value="Archaea"/>
</dbReference>
<dbReference type="RefSeq" id="WP_011752586.1">
    <property type="nucleotide sequence ID" value="NC_008698.1"/>
</dbReference>
<organism evidence="2 3">
    <name type="scientific">Thermofilum pendens (strain DSM 2475 / Hrk 5)</name>
    <dbReference type="NCBI Taxonomy" id="368408"/>
    <lineage>
        <taxon>Archaea</taxon>
        <taxon>Thermoproteota</taxon>
        <taxon>Thermoprotei</taxon>
        <taxon>Thermofilales</taxon>
        <taxon>Thermofilaceae</taxon>
        <taxon>Thermofilum</taxon>
    </lineage>
</organism>
<sequence length="161" mass="17320">MIGTVTLLQVAIIILAAFSFLLFLNQMQSQNVMLSEVAESAAREVVELISVYTLGGSNLSYMYLTVPDTLAGQPYSLSIGETSENVLNVTARLQIYQQVRVVVTPNFGQSPVHAVKGSREVGGLTVSDTILLPLPPGYKPAIVAFRDGNSIYVGFAKIQTP</sequence>
<keyword evidence="3" id="KW-1185">Reference proteome</keyword>
<dbReference type="GeneID" id="4600816"/>
<accession>A1RYP1</accession>
<gene>
    <name evidence="2" type="ordered locus">Tpen_0920</name>
</gene>